<keyword evidence="1" id="KW-0378">Hydrolase</keyword>
<dbReference type="Gene3D" id="3.40.50.1820">
    <property type="entry name" value="alpha/beta hydrolase"/>
    <property type="match status" value="1"/>
</dbReference>
<dbReference type="RefSeq" id="WP_055683852.1">
    <property type="nucleotide sequence ID" value="NZ_CXPG01000022.1"/>
</dbReference>
<sequence length="334" mass="37057">MFNKALDLWDERRARRGDESKKRSRLTVDLQLAFPEAESADLEALAVHAEQAAGDPSFFDLRPISREDVRWSDGSISFPSNLDSDVAANNTVHASVERAEGAKHALVVFHHWNADERSKPLARFFVRQGITVAQMAMPYHMERKRPGAANVDDILSPNLGRTLRSMRQAVLDGRALVRILHDAGYERVSVLGMSLGSWVAGLVASHDRLVGCAGLFLSAGSLADMTWTGRATRHIRESLEGQVELDQLRRAWAPLDLERHAGRLARPDLALQFVLAKRDTVVRPELSERLVSAVEDAGGEPHVLRLDCGHYSLSLPPFILWAGRSMASTLAERH</sequence>
<dbReference type="SUPFAM" id="SSF53474">
    <property type="entry name" value="alpha/beta-Hydrolases"/>
    <property type="match status" value="1"/>
</dbReference>
<dbReference type="EMBL" id="CXPG01000022">
    <property type="protein sequence ID" value="CTQ34475.1"/>
    <property type="molecule type" value="Genomic_DNA"/>
</dbReference>
<dbReference type="GO" id="GO:0016787">
    <property type="term" value="F:hydrolase activity"/>
    <property type="evidence" value="ECO:0007669"/>
    <property type="project" value="UniProtKB-KW"/>
</dbReference>
<dbReference type="NCBIfam" id="NF047337">
    <property type="entry name" value="hydrolase_RcgR"/>
    <property type="match status" value="1"/>
</dbReference>
<organism evidence="1 2">
    <name type="scientific">Jannaschia rubra</name>
    <dbReference type="NCBI Taxonomy" id="282197"/>
    <lineage>
        <taxon>Bacteria</taxon>
        <taxon>Pseudomonadati</taxon>
        <taxon>Pseudomonadota</taxon>
        <taxon>Alphaproteobacteria</taxon>
        <taxon>Rhodobacterales</taxon>
        <taxon>Roseobacteraceae</taxon>
        <taxon>Jannaschia</taxon>
    </lineage>
</organism>
<keyword evidence="2" id="KW-1185">Reference proteome</keyword>
<accession>A0A0M6XWK4</accession>
<reference evidence="1 2" key="1">
    <citation type="submission" date="2015-07" db="EMBL/GenBank/DDBJ databases">
        <authorList>
            <person name="Noorani M."/>
        </authorList>
    </citation>
    <scope>NUCLEOTIDE SEQUENCE [LARGE SCALE GENOMIC DNA]</scope>
    <source>
        <strain evidence="1 2">CECT 5088</strain>
    </source>
</reference>
<evidence type="ECO:0000313" key="2">
    <source>
        <dbReference type="Proteomes" id="UP000048908"/>
    </source>
</evidence>
<dbReference type="OrthoDB" id="105300at2"/>
<dbReference type="InterPro" id="IPR058111">
    <property type="entry name" value="RcgR-like"/>
</dbReference>
<dbReference type="AlphaFoldDB" id="A0A0M6XWK4"/>
<gene>
    <name evidence="1" type="ORF">JAN5088_03271</name>
</gene>
<dbReference type="InterPro" id="IPR029058">
    <property type="entry name" value="AB_hydrolase_fold"/>
</dbReference>
<evidence type="ECO:0000313" key="1">
    <source>
        <dbReference type="EMBL" id="CTQ34475.1"/>
    </source>
</evidence>
<dbReference type="Proteomes" id="UP000048908">
    <property type="component" value="Unassembled WGS sequence"/>
</dbReference>
<protein>
    <submittedName>
        <fullName evidence="1">Alpha/beta hydrolase family protein</fullName>
    </submittedName>
</protein>
<proteinExistence type="predicted"/>
<name>A0A0M6XWK4_9RHOB</name>